<accession>A0A1F5RIP4</accession>
<gene>
    <name evidence="2" type="ORF">A2024_11110</name>
</gene>
<dbReference type="Pfam" id="PF01326">
    <property type="entry name" value="PPDK_N"/>
    <property type="match status" value="1"/>
</dbReference>
<proteinExistence type="predicted"/>
<dbReference type="EMBL" id="MFFM01000004">
    <property type="protein sequence ID" value="OGF14300.1"/>
    <property type="molecule type" value="Genomic_DNA"/>
</dbReference>
<dbReference type="CDD" id="cd00156">
    <property type="entry name" value="REC"/>
    <property type="match status" value="1"/>
</dbReference>
<name>A0A1F5RIP4_9BACT</name>
<dbReference type="InterPro" id="IPR013815">
    <property type="entry name" value="ATP_grasp_subdomain_1"/>
</dbReference>
<comment type="caution">
    <text evidence="2">The sequence shown here is derived from an EMBL/GenBank/DDBJ whole genome shotgun (WGS) entry which is preliminary data.</text>
</comment>
<organism evidence="2 3">
    <name type="scientific">Candidatus Edwardsbacteria bacterium GWF2_54_11</name>
    <dbReference type="NCBI Taxonomy" id="1817851"/>
    <lineage>
        <taxon>Bacteria</taxon>
        <taxon>Candidatus Edwardsiibacteriota</taxon>
    </lineage>
</organism>
<dbReference type="GO" id="GO:0016301">
    <property type="term" value="F:kinase activity"/>
    <property type="evidence" value="ECO:0007669"/>
    <property type="project" value="InterPro"/>
</dbReference>
<dbReference type="GO" id="GO:0005524">
    <property type="term" value="F:ATP binding"/>
    <property type="evidence" value="ECO:0007669"/>
    <property type="project" value="InterPro"/>
</dbReference>
<dbReference type="Proteomes" id="UP000177230">
    <property type="component" value="Unassembled WGS sequence"/>
</dbReference>
<sequence>MDDFYSSKLQRLMSYRVRRVLLVASLYDSFILEEEGRLADLLGQIYKQRDLGYVPAITRATGGQAALKALDAETFDLVVTIQRLGDMDPFTFGRTVKEKHPGLPVVVLAYNTPELQRLVEADDGRSVDKIFAWQGDGKIMAGIIQYIEDVKNSEHDTGLVGVPNLLVLEDSVQFYSSYIYLIYEELWNQTSRLLDENLPFTQRVLRQNGRPQVHLAGSYEQAVAIYQKYRDSMLGIFSDIRCPRNGKLDDRAGIDFVRMVRSQQPFLPIMFQSSQENTRQVARELNAAHLLKNSPTLIGDFHQILTDHFDFGDLVFRDEDRNEVARVANIEAFLSVVESLPPDLLSTYYRHEDLKRWLLVRTEFQLAEKIYQPGIAGQADPLLLRRAIKEAFLEHYNGMHRGGVFYYSRQFNLNQWHFYRMGGGSMGGKARGLAFIDKVLTANLKDGDFPEVRISIPRTLVLGTDLFDEFVRHNDLFSMALQEKSDIRIANAFLHAELPATIVGDLLDFIRQLKAPLAVRSSSLLEDALYQPFAGIYVTKMIPNNEPNLDARFLSLTNAIKLVWASTFFQQAKAYIESTNHRVEEEKMAVVIQEVVGQRRNGSFYPDLSGVARSYNFYPVGSATPEDGVVNVALGLGKTVVDGGATLRFTPAYPRILPQFGTTKEMLNNSQREFYAINMRPLATTAFADEDQYLLKAGLDQAERDGTLGNLASTYSPQNDQFYDGINQPGPRSVTFANILKNDVFPLAGILERLLKLSREAMGCPIEMEFAVNLDPSSVLPAEFGFLQVRPLVVGDELVKVDLRENNFSDALCYSHQVLGNGVNQEMADIVYVKPDTFNAANSQRIANEIEKFNARLKEEGRNYILIGPGRWGSSDPWLGIPIKWNQISRAKTMVEVSLPNMNVDPSQGSHFFQNMTSLRIGYFTVPLDPEHGGMDWSRLEHGPLVGESENVRHLRFAKPLTVMIDGRTGHGVILDPQ</sequence>
<evidence type="ECO:0000313" key="2">
    <source>
        <dbReference type="EMBL" id="OGF14300.1"/>
    </source>
</evidence>
<dbReference type="SUPFAM" id="SSF52172">
    <property type="entry name" value="CheY-like"/>
    <property type="match status" value="1"/>
</dbReference>
<dbReference type="Gene3D" id="3.30.1490.20">
    <property type="entry name" value="ATP-grasp fold, A domain"/>
    <property type="match status" value="1"/>
</dbReference>
<evidence type="ECO:0000313" key="3">
    <source>
        <dbReference type="Proteomes" id="UP000177230"/>
    </source>
</evidence>
<dbReference type="Gene3D" id="3.40.50.2300">
    <property type="match status" value="2"/>
</dbReference>
<feature type="domain" description="Pyruvate phosphate dikinase AMP/ATP-binding" evidence="1">
    <location>
        <begin position="426"/>
        <end position="797"/>
    </location>
</feature>
<evidence type="ECO:0000259" key="1">
    <source>
        <dbReference type="Pfam" id="PF01326"/>
    </source>
</evidence>
<dbReference type="InterPro" id="IPR011006">
    <property type="entry name" value="CheY-like_superfamily"/>
</dbReference>
<dbReference type="AlphaFoldDB" id="A0A1F5RIP4"/>
<dbReference type="InterPro" id="IPR002192">
    <property type="entry name" value="PPDK_AMP/ATP-bd"/>
</dbReference>
<dbReference type="SUPFAM" id="SSF56059">
    <property type="entry name" value="Glutathione synthetase ATP-binding domain-like"/>
    <property type="match status" value="1"/>
</dbReference>
<reference evidence="2 3" key="1">
    <citation type="journal article" date="2016" name="Nat. Commun.">
        <title>Thousands of microbial genomes shed light on interconnected biogeochemical processes in an aquifer system.</title>
        <authorList>
            <person name="Anantharaman K."/>
            <person name="Brown C.T."/>
            <person name="Hug L.A."/>
            <person name="Sharon I."/>
            <person name="Castelle C.J."/>
            <person name="Probst A.J."/>
            <person name="Thomas B.C."/>
            <person name="Singh A."/>
            <person name="Wilkins M.J."/>
            <person name="Karaoz U."/>
            <person name="Brodie E.L."/>
            <person name="Williams K.H."/>
            <person name="Hubbard S.S."/>
            <person name="Banfield J.F."/>
        </authorList>
    </citation>
    <scope>NUCLEOTIDE SEQUENCE [LARGE SCALE GENOMIC DNA]</scope>
</reference>
<protein>
    <recommendedName>
        <fullName evidence="1">Pyruvate phosphate dikinase AMP/ATP-binding domain-containing protein</fullName>
    </recommendedName>
</protein>